<dbReference type="EMBL" id="KZ613743">
    <property type="protein sequence ID" value="PMD66579.1"/>
    <property type="molecule type" value="Genomic_DNA"/>
</dbReference>
<dbReference type="InterPro" id="IPR010730">
    <property type="entry name" value="HET"/>
</dbReference>
<dbReference type="PANTHER" id="PTHR24148:SF73">
    <property type="entry name" value="HET DOMAIN PROTEIN (AFU_ORTHOLOGUE AFUA_8G01020)"/>
    <property type="match status" value="1"/>
</dbReference>
<protein>
    <submittedName>
        <fullName evidence="2">HET-domain-containing protein</fullName>
    </submittedName>
</protein>
<dbReference type="GeneID" id="36581026"/>
<dbReference type="OrthoDB" id="2157530at2759"/>
<feature type="domain" description="Heterokaryon incompatibility" evidence="1">
    <location>
        <begin position="44"/>
        <end position="184"/>
    </location>
</feature>
<feature type="non-terminal residue" evidence="2">
    <location>
        <position position="189"/>
    </location>
</feature>
<dbReference type="PANTHER" id="PTHR24148">
    <property type="entry name" value="ANKYRIN REPEAT DOMAIN-CONTAINING PROTEIN 39 HOMOLOG-RELATED"/>
    <property type="match status" value="1"/>
</dbReference>
<dbReference type="InParanoid" id="A0A2J6TU68"/>
<feature type="non-terminal residue" evidence="2">
    <location>
        <position position="1"/>
    </location>
</feature>
<evidence type="ECO:0000313" key="2">
    <source>
        <dbReference type="EMBL" id="PMD66579.1"/>
    </source>
</evidence>
<gene>
    <name evidence="2" type="ORF">K444DRAFT_477173</name>
</gene>
<evidence type="ECO:0000313" key="3">
    <source>
        <dbReference type="Proteomes" id="UP000235371"/>
    </source>
</evidence>
<proteinExistence type="predicted"/>
<reference evidence="2 3" key="1">
    <citation type="submission" date="2016-04" db="EMBL/GenBank/DDBJ databases">
        <title>A degradative enzymes factory behind the ericoid mycorrhizal symbiosis.</title>
        <authorList>
            <consortium name="DOE Joint Genome Institute"/>
            <person name="Martino E."/>
            <person name="Morin E."/>
            <person name="Grelet G."/>
            <person name="Kuo A."/>
            <person name="Kohler A."/>
            <person name="Daghino S."/>
            <person name="Barry K."/>
            <person name="Choi C."/>
            <person name="Cichocki N."/>
            <person name="Clum A."/>
            <person name="Copeland A."/>
            <person name="Hainaut M."/>
            <person name="Haridas S."/>
            <person name="Labutti K."/>
            <person name="Lindquist E."/>
            <person name="Lipzen A."/>
            <person name="Khouja H.-R."/>
            <person name="Murat C."/>
            <person name="Ohm R."/>
            <person name="Olson A."/>
            <person name="Spatafora J."/>
            <person name="Veneault-Fourrey C."/>
            <person name="Henrissat B."/>
            <person name="Grigoriev I."/>
            <person name="Martin F."/>
            <person name="Perotto S."/>
        </authorList>
    </citation>
    <scope>NUCLEOTIDE SEQUENCE [LARGE SCALE GENOMIC DNA]</scope>
    <source>
        <strain evidence="2 3">E</strain>
    </source>
</reference>
<dbReference type="InterPro" id="IPR052895">
    <property type="entry name" value="HetReg/Transcr_Mod"/>
</dbReference>
<dbReference type="STRING" id="1095630.A0A2J6TU68"/>
<dbReference type="Pfam" id="PF06985">
    <property type="entry name" value="HET"/>
    <property type="match status" value="1"/>
</dbReference>
<keyword evidence="3" id="KW-1185">Reference proteome</keyword>
<dbReference type="RefSeq" id="XP_024743483.1">
    <property type="nucleotide sequence ID" value="XM_024872946.1"/>
</dbReference>
<organism evidence="2 3">
    <name type="scientific">Hyaloscypha bicolor E</name>
    <dbReference type="NCBI Taxonomy" id="1095630"/>
    <lineage>
        <taxon>Eukaryota</taxon>
        <taxon>Fungi</taxon>
        <taxon>Dikarya</taxon>
        <taxon>Ascomycota</taxon>
        <taxon>Pezizomycotina</taxon>
        <taxon>Leotiomycetes</taxon>
        <taxon>Helotiales</taxon>
        <taxon>Hyaloscyphaceae</taxon>
        <taxon>Hyaloscypha</taxon>
        <taxon>Hyaloscypha bicolor</taxon>
    </lineage>
</organism>
<accession>A0A2J6TU68</accession>
<evidence type="ECO:0000259" key="1">
    <source>
        <dbReference type="Pfam" id="PF06985"/>
    </source>
</evidence>
<dbReference type="AlphaFoldDB" id="A0A2J6TU68"/>
<name>A0A2J6TU68_9HELO</name>
<sequence length="189" mass="21659">FPYRPLDASKSEIRIINLKPGTALSPLQCALQHVPTANKSRASYKALSYTWGAPEPTKILLLDGIQIQVRENLWQALYHIRQQNATLQLWVDALCINQEDIPERNEQVSRMGTLYNQAEEVIVWLGPEKDGSDVAISFIRHSVTPRSRALALDLSSDLPSSIELRPIVDLLSREYWRRVWIVQEVFRAR</sequence>
<dbReference type="Proteomes" id="UP000235371">
    <property type="component" value="Unassembled WGS sequence"/>
</dbReference>